<dbReference type="NCBIfam" id="TIGR01549">
    <property type="entry name" value="HAD-SF-IA-v1"/>
    <property type="match status" value="1"/>
</dbReference>
<feature type="compositionally biased region" description="Basic and acidic residues" evidence="9">
    <location>
        <begin position="351"/>
        <end position="367"/>
    </location>
</feature>
<feature type="compositionally biased region" description="Basic and acidic residues" evidence="9">
    <location>
        <begin position="753"/>
        <end position="775"/>
    </location>
</feature>
<comment type="similarity">
    <text evidence="8">Belongs to the HAD-like hydrolase superfamily. MasA/MtnC family.</text>
</comment>
<sequence length="1012" mass="108335">MPVKAIISDIEGTTTSISFVKDKLFPYAVEHVQQYLDENWNEADVQETIKELRIQYADDVINKIEGAVAISDAEGKEQAEQVAEIVANVKWQISIDRKTTSLKKLQGLIWAKGYNSGAIKGHVYSDVPKAFERWTADNIKIYIYSSGSVAAQKLLFANSEHGDLTSKISGYFDTQIGAKQDKHSYEKIVKEVGCEPVEILFLTDIINEAVAAKESGINVAILVREGNGPLTDEQKADNQLFTSFDDIQLECTAVKRKLEEVVTEASAAKIPKLSDDETVTAEINTGTTETNGRTENNDQEMEVHVSNGAENETMKNEEKTEKITAIPIAKVECDLINKSVNLDVGVEDDDVNKREKDSKNEVNEKNETLPIPMEVVDEKPDEIPAAEKPVTEVSANEEPAAQVPTSEAPAAEVPSAEVLAETPAVDVPQSEIKHTEEQPTEVAPIETELTDAAPIKAASTESARPTEASLPTESANPTESTGTESAPTASAPTESAVVETSVTESAVTESAVTESAVTESAVTESAVTESAVTESAVTESAVTESAATVTESTVIESTVIESTVTESSPTESATTEAAPTEAAPTETAPTETAPTEAVPNEADPTKEAPAEATPPEVAPPEVAPTETVPTETVPTETVSAETVPTEIAPAEVSPTEVSPVEVAPTEVAPIEVAAPADGAPSEITATEVAATKVTVTETTSTEVPVTEVPTTDVTMTDLSETPIPVVPAPEVTAPEVPASEDIEMEDVSPIIKEVTEVNKPKSDGTEDDGSAKIIEDISDVVEQVDVKPEVASEDKTKKMDLQEKLASEETVDNDKAEKSNEVPMQQNGNVTDVNVEKENAITEKTKQDNDEQTNINVDSESGTNEQKEKDNEMEVVVEKNENEEKVAASENGAKENEVSDNKENIPVEIKEKENIIEIPIHIDSDNQSAQKPTIIPATNGNGVASSKDASLEGAATATNSNKEKMSRIELIIEEKNNDNGQLTETTTRVVKEMILKHIGETVENIEIVPENV</sequence>
<dbReference type="Gene3D" id="3.40.50.1000">
    <property type="entry name" value="HAD superfamily/HAD-like"/>
    <property type="match status" value="1"/>
</dbReference>
<evidence type="ECO:0000256" key="8">
    <source>
        <dbReference type="HAMAP-Rule" id="MF_03117"/>
    </source>
</evidence>
<dbReference type="Pfam" id="PF00702">
    <property type="entry name" value="Hydrolase"/>
    <property type="match status" value="1"/>
</dbReference>
<feature type="region of interest" description="Disordered" evidence="9">
    <location>
        <begin position="351"/>
        <end position="660"/>
    </location>
</feature>
<feature type="compositionally biased region" description="Low complexity" evidence="9">
    <location>
        <begin position="406"/>
        <end position="421"/>
    </location>
</feature>
<feature type="binding site" evidence="8">
    <location>
        <position position="9"/>
    </location>
    <ligand>
        <name>Mg(2+)</name>
        <dbReference type="ChEBI" id="CHEBI:18420"/>
    </ligand>
</feature>
<comment type="pathway">
    <text evidence="8">Amino-acid biosynthesis; L-methionine biosynthesis via salvage pathway; L-methionine from S-methyl-5-thio-alpha-D-ribose 1-phosphate: step 3/6.</text>
</comment>
<name>A0A9Q0S1P4_9DIPT</name>
<dbReference type="GO" id="GO:0005737">
    <property type="term" value="C:cytoplasm"/>
    <property type="evidence" value="ECO:0007669"/>
    <property type="project" value="UniProtKB-SubCell"/>
</dbReference>
<keyword evidence="1 8" id="KW-0963">Cytoplasm</keyword>
<keyword evidence="2 8" id="KW-0028">Amino-acid biosynthesis</keyword>
<dbReference type="EC" id="3.1.3.77" evidence="8"/>
<dbReference type="InterPro" id="IPR036412">
    <property type="entry name" value="HAD-like_sf"/>
</dbReference>
<dbReference type="HAMAP" id="MF_03117">
    <property type="entry name" value="Salvage_MtnC_euk"/>
    <property type="match status" value="1"/>
</dbReference>
<feature type="compositionally biased region" description="Polar residues" evidence="9">
    <location>
        <begin position="822"/>
        <end position="832"/>
    </location>
</feature>
<feature type="compositionally biased region" description="Basic and acidic residues" evidence="9">
    <location>
        <begin position="784"/>
        <end position="820"/>
    </location>
</feature>
<dbReference type="InterPro" id="IPR027511">
    <property type="entry name" value="ENOPH1_eukaryotes"/>
</dbReference>
<dbReference type="GO" id="GO:0043874">
    <property type="term" value="F:acireductone synthase activity"/>
    <property type="evidence" value="ECO:0007669"/>
    <property type="project" value="UniProtKB-EC"/>
</dbReference>
<feature type="binding site" evidence="8">
    <location>
        <position position="179"/>
    </location>
    <ligand>
        <name>substrate</name>
    </ligand>
</feature>
<dbReference type="SFLD" id="SFLDS00003">
    <property type="entry name" value="Haloacid_Dehalogenase"/>
    <property type="match status" value="1"/>
</dbReference>
<feature type="compositionally biased region" description="Basic and acidic residues" evidence="9">
    <location>
        <begin position="865"/>
        <end position="903"/>
    </location>
</feature>
<dbReference type="FunFam" id="3.40.50.1000:FF:000079">
    <property type="entry name" value="Enolase-phosphatase E1"/>
    <property type="match status" value="1"/>
</dbReference>
<feature type="binding site" evidence="8">
    <location>
        <begin position="145"/>
        <end position="146"/>
    </location>
    <ligand>
        <name>substrate</name>
    </ligand>
</feature>
<comment type="subunit">
    <text evidence="8">Monomer.</text>
</comment>
<keyword evidence="7 8" id="KW-0539">Nucleus</keyword>
<dbReference type="GO" id="GO:0005634">
    <property type="term" value="C:nucleus"/>
    <property type="evidence" value="ECO:0007669"/>
    <property type="project" value="UniProtKB-SubCell"/>
</dbReference>
<feature type="binding site" evidence="8">
    <location>
        <position position="204"/>
    </location>
    <ligand>
        <name>Mg(2+)</name>
        <dbReference type="ChEBI" id="CHEBI:18420"/>
    </ligand>
</feature>
<comment type="function">
    <text evidence="8">Bifunctional enzyme that catalyzes the enolization of 2,3-diketo-5-methylthiopentyl-1-phosphate (DK-MTP-1-P) into the intermediate 2-hydroxy-3-keto-5-methylthiopentenyl-1-phosphate (HK-MTPenyl-1-P), which is then dephosphorylated to form the acireductone 1,2-dihydroxy-3-keto-5-methylthiopentene (DHK-MTPene).</text>
</comment>
<evidence type="ECO:0000313" key="10">
    <source>
        <dbReference type="EMBL" id="KAJ6640198.1"/>
    </source>
</evidence>
<organism evidence="10 11">
    <name type="scientific">Pseudolycoriella hygida</name>
    <dbReference type="NCBI Taxonomy" id="35572"/>
    <lineage>
        <taxon>Eukaryota</taxon>
        <taxon>Metazoa</taxon>
        <taxon>Ecdysozoa</taxon>
        <taxon>Arthropoda</taxon>
        <taxon>Hexapoda</taxon>
        <taxon>Insecta</taxon>
        <taxon>Pterygota</taxon>
        <taxon>Neoptera</taxon>
        <taxon>Endopterygota</taxon>
        <taxon>Diptera</taxon>
        <taxon>Nematocera</taxon>
        <taxon>Sciaroidea</taxon>
        <taxon>Sciaridae</taxon>
        <taxon>Pseudolycoriella</taxon>
    </lineage>
</organism>
<dbReference type="SFLD" id="SFLDG01133">
    <property type="entry name" value="C1.5.4:_Enolase-phosphatase_Li"/>
    <property type="match status" value="1"/>
</dbReference>
<dbReference type="GO" id="GO:0019509">
    <property type="term" value="P:L-methionine salvage from methylthioadenosine"/>
    <property type="evidence" value="ECO:0007669"/>
    <property type="project" value="UniProtKB-UniRule"/>
</dbReference>
<dbReference type="OrthoDB" id="272500at2759"/>
<dbReference type="InterPro" id="IPR023214">
    <property type="entry name" value="HAD_sf"/>
</dbReference>
<keyword evidence="6 8" id="KW-0486">Methionine biosynthesis</keyword>
<keyword evidence="4 8" id="KW-0378">Hydrolase</keyword>
<dbReference type="HAMAP" id="MF_01681">
    <property type="entry name" value="Salvage_MtnC"/>
    <property type="match status" value="1"/>
</dbReference>
<evidence type="ECO:0000256" key="1">
    <source>
        <dbReference type="ARBA" id="ARBA00022490"/>
    </source>
</evidence>
<accession>A0A9Q0S1P4</accession>
<dbReference type="CDD" id="cd01629">
    <property type="entry name" value="HAD_EP"/>
    <property type="match status" value="1"/>
</dbReference>
<dbReference type="PANTHER" id="PTHR20371:SF1">
    <property type="entry name" value="ENOLASE-PHOSPHATASE E1"/>
    <property type="match status" value="1"/>
</dbReference>
<comment type="cofactor">
    <cofactor evidence="8">
        <name>Mg(2+)</name>
        <dbReference type="ChEBI" id="CHEBI:18420"/>
    </cofactor>
    <text evidence="8">Binds 1 Mg(2+) ion per subunit.</text>
</comment>
<dbReference type="Proteomes" id="UP001151699">
    <property type="component" value="Chromosome X"/>
</dbReference>
<keyword evidence="3 8" id="KW-0479">Metal-binding</keyword>
<dbReference type="InterPro" id="IPR023943">
    <property type="entry name" value="Enolase-ppase_E1"/>
</dbReference>
<evidence type="ECO:0000256" key="7">
    <source>
        <dbReference type="ARBA" id="ARBA00023242"/>
    </source>
</evidence>
<dbReference type="InterPro" id="IPR006439">
    <property type="entry name" value="HAD-SF_hydro_IA"/>
</dbReference>
<feature type="compositionally biased region" description="Low complexity" evidence="9">
    <location>
        <begin position="477"/>
        <end position="602"/>
    </location>
</feature>
<feature type="compositionally biased region" description="Polar residues" evidence="9">
    <location>
        <begin position="459"/>
        <end position="476"/>
    </location>
</feature>
<comment type="caution">
    <text evidence="10">The sequence shown here is derived from an EMBL/GenBank/DDBJ whole genome shotgun (WGS) entry which is preliminary data.</text>
</comment>
<comment type="pathway">
    <text evidence="8">Amino-acid biosynthesis; L-methionine biosynthesis via salvage pathway; L-methionine from S-methyl-5-thio-alpha-D-ribose 1-phosphate: step 4/6.</text>
</comment>
<dbReference type="NCBIfam" id="TIGR01691">
    <property type="entry name" value="enolase-ppase"/>
    <property type="match status" value="1"/>
</dbReference>
<evidence type="ECO:0000256" key="3">
    <source>
        <dbReference type="ARBA" id="ARBA00022723"/>
    </source>
</evidence>
<keyword evidence="11" id="KW-1185">Reference proteome</keyword>
<proteinExistence type="inferred from homology"/>
<protein>
    <recommendedName>
        <fullName evidence="8">Enolase-phosphatase E1</fullName>
        <ecNumber evidence="8">3.1.3.77</ecNumber>
    </recommendedName>
    <alternativeName>
        <fullName evidence="8">2,3-diketo-5-methylthio-1-phosphopentane phosphatase</fullName>
    </alternativeName>
</protein>
<evidence type="ECO:0000256" key="5">
    <source>
        <dbReference type="ARBA" id="ARBA00022842"/>
    </source>
</evidence>
<evidence type="ECO:0000256" key="4">
    <source>
        <dbReference type="ARBA" id="ARBA00022801"/>
    </source>
</evidence>
<evidence type="ECO:0000313" key="11">
    <source>
        <dbReference type="Proteomes" id="UP001151699"/>
    </source>
</evidence>
<dbReference type="EMBL" id="WJQU01000003">
    <property type="protein sequence ID" value="KAJ6640198.1"/>
    <property type="molecule type" value="Genomic_DNA"/>
</dbReference>
<feature type="region of interest" description="Disordered" evidence="9">
    <location>
        <begin position="720"/>
        <end position="903"/>
    </location>
</feature>
<keyword evidence="5 8" id="KW-0460">Magnesium</keyword>
<comment type="subcellular location">
    <subcellularLocation>
        <location evidence="8">Cytoplasm</location>
    </subcellularLocation>
    <subcellularLocation>
        <location evidence="8">Nucleus</location>
    </subcellularLocation>
</comment>
<dbReference type="SFLD" id="SFLDG01129">
    <property type="entry name" value="C1.5:_HAD__Beta-PGM__Phosphata"/>
    <property type="match status" value="1"/>
</dbReference>
<gene>
    <name evidence="10" type="ORF">Bhyg_12947</name>
</gene>
<comment type="catalytic activity">
    <reaction evidence="8">
        <text>5-methylsulfanyl-2,3-dioxopentyl phosphate + H2O = 1,2-dihydroxy-5-(methylsulfanyl)pent-1-en-3-one + phosphate</text>
        <dbReference type="Rhea" id="RHEA:21700"/>
        <dbReference type="ChEBI" id="CHEBI:15377"/>
        <dbReference type="ChEBI" id="CHEBI:43474"/>
        <dbReference type="ChEBI" id="CHEBI:49252"/>
        <dbReference type="ChEBI" id="CHEBI:58828"/>
        <dbReference type="EC" id="3.1.3.77"/>
    </reaction>
</comment>
<evidence type="ECO:0000256" key="9">
    <source>
        <dbReference type="SAM" id="MobiDB-lite"/>
    </source>
</evidence>
<feature type="compositionally biased region" description="Low complexity" evidence="9">
    <location>
        <begin position="720"/>
        <end position="737"/>
    </location>
</feature>
<dbReference type="PANTHER" id="PTHR20371">
    <property type="entry name" value="ENOLASE-PHOSPHATASE E1"/>
    <property type="match status" value="1"/>
</dbReference>
<feature type="compositionally biased region" description="Basic and acidic residues" evidence="9">
    <location>
        <begin position="834"/>
        <end position="849"/>
    </location>
</feature>
<evidence type="ECO:0000256" key="6">
    <source>
        <dbReference type="ARBA" id="ARBA00023167"/>
    </source>
</evidence>
<dbReference type="GO" id="GO:0000287">
    <property type="term" value="F:magnesium ion binding"/>
    <property type="evidence" value="ECO:0007669"/>
    <property type="project" value="UniProtKB-UniRule"/>
</dbReference>
<dbReference type="AlphaFoldDB" id="A0A9Q0S1P4"/>
<reference evidence="10" key="1">
    <citation type="submission" date="2022-07" db="EMBL/GenBank/DDBJ databases">
        <authorList>
            <person name="Trinca V."/>
            <person name="Uliana J.V.C."/>
            <person name="Torres T.T."/>
            <person name="Ward R.J."/>
            <person name="Monesi N."/>
        </authorList>
    </citation>
    <scope>NUCLEOTIDE SEQUENCE</scope>
    <source>
        <strain evidence="10">HSMRA1968</strain>
        <tissue evidence="10">Whole embryos</tissue>
    </source>
</reference>
<evidence type="ECO:0000256" key="2">
    <source>
        <dbReference type="ARBA" id="ARBA00022605"/>
    </source>
</evidence>
<dbReference type="SFLD" id="SFLDF00044">
    <property type="entry name" value="enolase-phosphatase"/>
    <property type="match status" value="1"/>
</dbReference>
<feature type="binding site" evidence="8">
    <location>
        <position position="11"/>
    </location>
    <ligand>
        <name>Mg(2+)</name>
        <dbReference type="ChEBI" id="CHEBI:18420"/>
    </ligand>
</feature>
<feature type="compositionally biased region" description="Polar residues" evidence="9">
    <location>
        <begin position="852"/>
        <end position="864"/>
    </location>
</feature>
<dbReference type="Gene3D" id="1.10.720.60">
    <property type="match status" value="1"/>
</dbReference>
<dbReference type="SUPFAM" id="SSF56784">
    <property type="entry name" value="HAD-like"/>
    <property type="match status" value="1"/>
</dbReference>
<feature type="compositionally biased region" description="Low complexity" evidence="9">
    <location>
        <begin position="623"/>
        <end position="660"/>
    </location>
</feature>